<gene>
    <name evidence="1" type="ORF">GLIP_0359</name>
</gene>
<accession>K6XMU9</accession>
<dbReference type="EMBL" id="BAEN01000014">
    <property type="protein sequence ID" value="GAC13006.1"/>
    <property type="molecule type" value="Genomic_DNA"/>
</dbReference>
<dbReference type="Proteomes" id="UP000006334">
    <property type="component" value="Unassembled WGS sequence"/>
</dbReference>
<proteinExistence type="predicted"/>
<organism evidence="1 2">
    <name type="scientific">Aliiglaciecola lipolytica E3</name>
    <dbReference type="NCBI Taxonomy" id="1127673"/>
    <lineage>
        <taxon>Bacteria</taxon>
        <taxon>Pseudomonadati</taxon>
        <taxon>Pseudomonadota</taxon>
        <taxon>Gammaproteobacteria</taxon>
        <taxon>Alteromonadales</taxon>
        <taxon>Alteromonadaceae</taxon>
        <taxon>Aliiglaciecola</taxon>
    </lineage>
</organism>
<dbReference type="AlphaFoldDB" id="K6XMU9"/>
<evidence type="ECO:0000313" key="1">
    <source>
        <dbReference type="EMBL" id="GAC13006.1"/>
    </source>
</evidence>
<reference evidence="1 2" key="1">
    <citation type="journal article" date="2017" name="Antonie Van Leeuwenhoek">
        <title>Rhizobium rhizosphaerae sp. nov., a novel species isolated from rice rhizosphere.</title>
        <authorList>
            <person name="Zhao J.J."/>
            <person name="Zhang J."/>
            <person name="Zhang R.J."/>
            <person name="Zhang C.W."/>
            <person name="Yin H.Q."/>
            <person name="Zhang X.X."/>
        </authorList>
    </citation>
    <scope>NUCLEOTIDE SEQUENCE [LARGE SCALE GENOMIC DNA]</scope>
    <source>
        <strain evidence="1 2">E3</strain>
    </source>
</reference>
<keyword evidence="2" id="KW-1185">Reference proteome</keyword>
<protein>
    <submittedName>
        <fullName evidence="1">Uncharacterized protein</fullName>
    </submittedName>
</protein>
<name>K6XMU9_9ALTE</name>
<comment type="caution">
    <text evidence="1">The sequence shown here is derived from an EMBL/GenBank/DDBJ whole genome shotgun (WGS) entry which is preliminary data.</text>
</comment>
<evidence type="ECO:0000313" key="2">
    <source>
        <dbReference type="Proteomes" id="UP000006334"/>
    </source>
</evidence>
<sequence>MTNTPVEMLAIQAKQLNRNFGELKAIDGLDLEIEKNEFTAF</sequence>
<dbReference type="STRING" id="1127673.GLIP_0359"/>